<keyword evidence="1" id="KW-1133">Transmembrane helix</keyword>
<protein>
    <submittedName>
        <fullName evidence="2">Transmembrane protein, putative</fullName>
    </submittedName>
</protein>
<dbReference type="KEGG" id="tet:TTHERM_000675659"/>
<gene>
    <name evidence="2" type="ORF">TTHERM_000675659</name>
</gene>
<feature type="transmembrane region" description="Helical" evidence="1">
    <location>
        <begin position="114"/>
        <end position="137"/>
    </location>
</feature>
<dbReference type="EMBL" id="GG662711">
    <property type="protein sequence ID" value="EWS74587.1"/>
    <property type="molecule type" value="Genomic_DNA"/>
</dbReference>
<evidence type="ECO:0000256" key="1">
    <source>
        <dbReference type="SAM" id="Phobius"/>
    </source>
</evidence>
<evidence type="ECO:0000313" key="3">
    <source>
        <dbReference type="Proteomes" id="UP000009168"/>
    </source>
</evidence>
<evidence type="ECO:0000313" key="2">
    <source>
        <dbReference type="EMBL" id="EWS74587.1"/>
    </source>
</evidence>
<dbReference type="InParanoid" id="W7XB76"/>
<reference evidence="3" key="1">
    <citation type="journal article" date="2006" name="PLoS Biol.">
        <title>Macronuclear genome sequence of the ciliate Tetrahymena thermophila, a model eukaryote.</title>
        <authorList>
            <person name="Eisen J.A."/>
            <person name="Coyne R.S."/>
            <person name="Wu M."/>
            <person name="Wu D."/>
            <person name="Thiagarajan M."/>
            <person name="Wortman J.R."/>
            <person name="Badger J.H."/>
            <person name="Ren Q."/>
            <person name="Amedeo P."/>
            <person name="Jones K.M."/>
            <person name="Tallon L.J."/>
            <person name="Delcher A.L."/>
            <person name="Salzberg S.L."/>
            <person name="Silva J.C."/>
            <person name="Haas B.J."/>
            <person name="Majoros W.H."/>
            <person name="Farzad M."/>
            <person name="Carlton J.M."/>
            <person name="Smith R.K. Jr."/>
            <person name="Garg J."/>
            <person name="Pearlman R.E."/>
            <person name="Karrer K.M."/>
            <person name="Sun L."/>
            <person name="Manning G."/>
            <person name="Elde N.C."/>
            <person name="Turkewitz A.P."/>
            <person name="Asai D.J."/>
            <person name="Wilkes D.E."/>
            <person name="Wang Y."/>
            <person name="Cai H."/>
            <person name="Collins K."/>
            <person name="Stewart B.A."/>
            <person name="Lee S.R."/>
            <person name="Wilamowska K."/>
            <person name="Weinberg Z."/>
            <person name="Ruzzo W.L."/>
            <person name="Wloga D."/>
            <person name="Gaertig J."/>
            <person name="Frankel J."/>
            <person name="Tsao C.-C."/>
            <person name="Gorovsky M.A."/>
            <person name="Keeling P.J."/>
            <person name="Waller R.F."/>
            <person name="Patron N.J."/>
            <person name="Cherry J.M."/>
            <person name="Stover N.A."/>
            <person name="Krieger C.J."/>
            <person name="del Toro C."/>
            <person name="Ryder H.F."/>
            <person name="Williamson S.C."/>
            <person name="Barbeau R.A."/>
            <person name="Hamilton E.P."/>
            <person name="Orias E."/>
        </authorList>
    </citation>
    <scope>NUCLEOTIDE SEQUENCE [LARGE SCALE GENOMIC DNA]</scope>
    <source>
        <strain evidence="3">SB210</strain>
    </source>
</reference>
<feature type="transmembrane region" description="Helical" evidence="1">
    <location>
        <begin position="25"/>
        <end position="43"/>
    </location>
</feature>
<dbReference type="Proteomes" id="UP000009168">
    <property type="component" value="Unassembled WGS sequence"/>
</dbReference>
<feature type="transmembrane region" description="Helical" evidence="1">
    <location>
        <begin position="55"/>
        <end position="77"/>
    </location>
</feature>
<name>W7XB76_TETTS</name>
<keyword evidence="3" id="KW-1185">Reference proteome</keyword>
<feature type="transmembrane region" description="Helical" evidence="1">
    <location>
        <begin position="83"/>
        <end position="102"/>
    </location>
</feature>
<accession>W7XB76</accession>
<keyword evidence="1" id="KW-0472">Membrane</keyword>
<dbReference type="RefSeq" id="XP_012652888.1">
    <property type="nucleotide sequence ID" value="XM_012797434.1"/>
</dbReference>
<sequence length="139" mass="16828">MHSDLLLIHFCIQSEFTFNNSNVKSSFFLSIYLFIYHSIYLYCQYNKALNKNIRNLYLFIVLLFILFACNIALFYYFNAILLHFVYLSFLFVCFPAFSFLYSKQINEFSFLYRINIEFIIIKLTALQKISYIAFIFYQN</sequence>
<dbReference type="AlphaFoldDB" id="W7XB76"/>
<keyword evidence="1 2" id="KW-0812">Transmembrane</keyword>
<dbReference type="GeneID" id="24440144"/>
<organism evidence="2 3">
    <name type="scientific">Tetrahymena thermophila (strain SB210)</name>
    <dbReference type="NCBI Taxonomy" id="312017"/>
    <lineage>
        <taxon>Eukaryota</taxon>
        <taxon>Sar</taxon>
        <taxon>Alveolata</taxon>
        <taxon>Ciliophora</taxon>
        <taxon>Intramacronucleata</taxon>
        <taxon>Oligohymenophorea</taxon>
        <taxon>Hymenostomatida</taxon>
        <taxon>Tetrahymenina</taxon>
        <taxon>Tetrahymenidae</taxon>
        <taxon>Tetrahymena</taxon>
    </lineage>
</organism>
<proteinExistence type="predicted"/>